<dbReference type="GO" id="GO:0030246">
    <property type="term" value="F:carbohydrate binding"/>
    <property type="evidence" value="ECO:0007669"/>
    <property type="project" value="InterPro"/>
</dbReference>
<evidence type="ECO:0000313" key="4">
    <source>
        <dbReference type="EMBL" id="RKS23313.1"/>
    </source>
</evidence>
<dbReference type="PANTHER" id="PTHR11122:SF13">
    <property type="entry name" value="GLUCOSE-6-PHOSPHATE 1-EPIMERASE"/>
    <property type="match status" value="1"/>
</dbReference>
<dbReference type="CDD" id="cd09024">
    <property type="entry name" value="Aldose_epim_lacX"/>
    <property type="match status" value="1"/>
</dbReference>
<evidence type="ECO:0000256" key="3">
    <source>
        <dbReference type="ARBA" id="ARBA00022837"/>
    </source>
</evidence>
<dbReference type="InterPro" id="IPR011013">
    <property type="entry name" value="Gal_mutarotase_sf_dom"/>
</dbReference>
<sequence length="282" mass="32149">MNITLTNDTLTATINTKGAELISLKKDSKEFIWEGNPEFWGKHSPILFPIVGTLKNNSYNYNGKQYHLSRHGFARDNDFIVSEVTENKAVFSLSSSKETLENYPFDFELRVIYILDNDSLILQYEVFNKGISKMPFSIGGHPAFALPNNFENYSLRFENDESIISYSLKEDLLSEETTTFELTENQLPLAYSLFANDALIIKKLASDKIQILENNVPKVEIQLGKFPNLGLWTKDKAPFLCIEPWYGYSDTIASTGDLFKKEGIIILNEKEAFETSFGIKIF</sequence>
<comment type="caution">
    <text evidence="4">The sequence shown here is derived from an EMBL/GenBank/DDBJ whole genome shotgun (WGS) entry which is preliminary data.</text>
</comment>
<keyword evidence="3" id="KW-0106">Calcium</keyword>
<accession>A0A495MF01</accession>
<dbReference type="InterPro" id="IPR037481">
    <property type="entry name" value="LacX"/>
</dbReference>
<name>A0A495MF01_9FLAO</name>
<proteinExistence type="predicted"/>
<dbReference type="EMBL" id="RBLC01000002">
    <property type="protein sequence ID" value="RKS23313.1"/>
    <property type="molecule type" value="Genomic_DNA"/>
</dbReference>
<organism evidence="4 5">
    <name type="scientific">Flavobacterium endophyticum</name>
    <dbReference type="NCBI Taxonomy" id="1540163"/>
    <lineage>
        <taxon>Bacteria</taxon>
        <taxon>Pseudomonadati</taxon>
        <taxon>Bacteroidota</taxon>
        <taxon>Flavobacteriia</taxon>
        <taxon>Flavobacteriales</taxon>
        <taxon>Flavobacteriaceae</taxon>
        <taxon>Flavobacterium</taxon>
    </lineage>
</organism>
<dbReference type="InterPro" id="IPR008183">
    <property type="entry name" value="Aldose_1/G6P_1-epimerase"/>
</dbReference>
<dbReference type="PANTHER" id="PTHR11122">
    <property type="entry name" value="APOSPORY-ASSOCIATED PROTEIN C-RELATED"/>
    <property type="match status" value="1"/>
</dbReference>
<dbReference type="RefSeq" id="WP_121376522.1">
    <property type="nucleotide sequence ID" value="NZ_RBLC01000002.1"/>
</dbReference>
<evidence type="ECO:0000256" key="1">
    <source>
        <dbReference type="ARBA" id="ARBA00001913"/>
    </source>
</evidence>
<evidence type="ECO:0000313" key="5">
    <source>
        <dbReference type="Proteomes" id="UP000277579"/>
    </source>
</evidence>
<keyword evidence="5" id="KW-1185">Reference proteome</keyword>
<dbReference type="InterPro" id="IPR014718">
    <property type="entry name" value="GH-type_carb-bd"/>
</dbReference>
<dbReference type="GO" id="GO:0016853">
    <property type="term" value="F:isomerase activity"/>
    <property type="evidence" value="ECO:0007669"/>
    <property type="project" value="InterPro"/>
</dbReference>
<reference evidence="4 5" key="1">
    <citation type="submission" date="2018-10" db="EMBL/GenBank/DDBJ databases">
        <title>Genomic Encyclopedia of Archaeal and Bacterial Type Strains, Phase II (KMG-II): from individual species to whole genera.</title>
        <authorList>
            <person name="Goeker M."/>
        </authorList>
    </citation>
    <scope>NUCLEOTIDE SEQUENCE [LARGE SCALE GENOMIC DNA]</scope>
    <source>
        <strain evidence="4 5">DSM 29537</strain>
    </source>
</reference>
<dbReference type="AlphaFoldDB" id="A0A495MF01"/>
<evidence type="ECO:0000256" key="2">
    <source>
        <dbReference type="ARBA" id="ARBA00011245"/>
    </source>
</evidence>
<dbReference type="Proteomes" id="UP000277579">
    <property type="component" value="Unassembled WGS sequence"/>
</dbReference>
<dbReference type="OrthoDB" id="9795355at2"/>
<dbReference type="Gene3D" id="2.70.98.10">
    <property type="match status" value="1"/>
</dbReference>
<comment type="cofactor">
    <cofactor evidence="1">
        <name>Ca(2+)</name>
        <dbReference type="ChEBI" id="CHEBI:29108"/>
    </cofactor>
</comment>
<dbReference type="GO" id="GO:0005975">
    <property type="term" value="P:carbohydrate metabolic process"/>
    <property type="evidence" value="ECO:0007669"/>
    <property type="project" value="InterPro"/>
</dbReference>
<gene>
    <name evidence="4" type="ORF">CLV94_2220</name>
</gene>
<dbReference type="SUPFAM" id="SSF74650">
    <property type="entry name" value="Galactose mutarotase-like"/>
    <property type="match status" value="1"/>
</dbReference>
<comment type="subunit">
    <text evidence="2">Monomer.</text>
</comment>
<dbReference type="Pfam" id="PF01263">
    <property type="entry name" value="Aldose_epim"/>
    <property type="match status" value="1"/>
</dbReference>
<protein>
    <submittedName>
        <fullName evidence="4">Galactose mutarotase-like enzyme</fullName>
    </submittedName>
</protein>